<gene>
    <name evidence="2" type="ORF">OTI717_LOCUS20174</name>
    <name evidence="1" type="ORF">RFH988_LOCUS36986</name>
</gene>
<protein>
    <submittedName>
        <fullName evidence="1">Uncharacterized protein</fullName>
    </submittedName>
</protein>
<accession>A0A815Q1D0</accession>
<comment type="caution">
    <text evidence="1">The sequence shown here is derived from an EMBL/GenBank/DDBJ whole genome shotgun (WGS) entry which is preliminary data.</text>
</comment>
<evidence type="ECO:0000313" key="3">
    <source>
        <dbReference type="Proteomes" id="UP000663882"/>
    </source>
</evidence>
<dbReference type="OrthoDB" id="10409361at2759"/>
<dbReference type="EMBL" id="CAJNOO010006841">
    <property type="protein sequence ID" value="CAF1456602.1"/>
    <property type="molecule type" value="Genomic_DNA"/>
</dbReference>
<proteinExistence type="predicted"/>
<evidence type="ECO:0000313" key="1">
    <source>
        <dbReference type="EMBL" id="CAF1456602.1"/>
    </source>
</evidence>
<dbReference type="Proteomes" id="UP000663823">
    <property type="component" value="Unassembled WGS sequence"/>
</dbReference>
<reference evidence="1" key="1">
    <citation type="submission" date="2021-02" db="EMBL/GenBank/DDBJ databases">
        <authorList>
            <person name="Nowell W R."/>
        </authorList>
    </citation>
    <scope>NUCLEOTIDE SEQUENCE</scope>
</reference>
<organism evidence="1 3">
    <name type="scientific">Rotaria sordida</name>
    <dbReference type="NCBI Taxonomy" id="392033"/>
    <lineage>
        <taxon>Eukaryota</taxon>
        <taxon>Metazoa</taxon>
        <taxon>Spiralia</taxon>
        <taxon>Gnathifera</taxon>
        <taxon>Rotifera</taxon>
        <taxon>Eurotatoria</taxon>
        <taxon>Bdelloidea</taxon>
        <taxon>Philodinida</taxon>
        <taxon>Philodinidae</taxon>
        <taxon>Rotaria</taxon>
    </lineage>
</organism>
<evidence type="ECO:0000313" key="2">
    <source>
        <dbReference type="EMBL" id="CAF3834137.1"/>
    </source>
</evidence>
<sequence length="136" mass="15860">MIQLRIGTQLFLSPILFDNPSLTSIFSQLQGLELLTENIYFPLKYASKLIQCCPSLINIELQVFLFDTCVHLVDILLDGLINLLHLKIYFTNDTILDKSYSRNYVIEKRRQAFPCNIFNENRVVVKINEQSLEIYL</sequence>
<dbReference type="AlphaFoldDB" id="A0A815Q1D0"/>
<name>A0A815Q1D0_9BILA</name>
<dbReference type="Proteomes" id="UP000663882">
    <property type="component" value="Unassembled WGS sequence"/>
</dbReference>
<dbReference type="EMBL" id="CAJOAX010003055">
    <property type="protein sequence ID" value="CAF3834137.1"/>
    <property type="molecule type" value="Genomic_DNA"/>
</dbReference>